<keyword evidence="2" id="KW-1185">Reference proteome</keyword>
<organism evidence="1 2">
    <name type="scientific">Caerostris darwini</name>
    <dbReference type="NCBI Taxonomy" id="1538125"/>
    <lineage>
        <taxon>Eukaryota</taxon>
        <taxon>Metazoa</taxon>
        <taxon>Ecdysozoa</taxon>
        <taxon>Arthropoda</taxon>
        <taxon>Chelicerata</taxon>
        <taxon>Arachnida</taxon>
        <taxon>Araneae</taxon>
        <taxon>Araneomorphae</taxon>
        <taxon>Entelegynae</taxon>
        <taxon>Araneoidea</taxon>
        <taxon>Araneidae</taxon>
        <taxon>Caerostris</taxon>
    </lineage>
</organism>
<name>A0AAV4WYU4_9ARAC</name>
<comment type="caution">
    <text evidence="1">The sequence shown here is derived from an EMBL/GenBank/DDBJ whole genome shotgun (WGS) entry which is preliminary data.</text>
</comment>
<dbReference type="EMBL" id="BPLQ01015341">
    <property type="protein sequence ID" value="GIY87458.1"/>
    <property type="molecule type" value="Genomic_DNA"/>
</dbReference>
<evidence type="ECO:0000313" key="2">
    <source>
        <dbReference type="Proteomes" id="UP001054837"/>
    </source>
</evidence>
<protein>
    <submittedName>
        <fullName evidence="1">Uncharacterized protein</fullName>
    </submittedName>
</protein>
<proteinExistence type="predicted"/>
<dbReference type="Proteomes" id="UP001054837">
    <property type="component" value="Unassembled WGS sequence"/>
</dbReference>
<accession>A0AAV4WYU4</accession>
<sequence length="96" mass="10444">MGILKVSCSPATMVEQKGAIRWTIGGINSNMLNSALIDRVTQLACLIPCGGGHVGHPLPENKYIVLCYCDLLHLSLCLPDLHKMSQYDECLLSVAF</sequence>
<evidence type="ECO:0000313" key="1">
    <source>
        <dbReference type="EMBL" id="GIY87458.1"/>
    </source>
</evidence>
<reference evidence="1 2" key="1">
    <citation type="submission" date="2021-06" db="EMBL/GenBank/DDBJ databases">
        <title>Caerostris darwini draft genome.</title>
        <authorList>
            <person name="Kono N."/>
            <person name="Arakawa K."/>
        </authorList>
    </citation>
    <scope>NUCLEOTIDE SEQUENCE [LARGE SCALE GENOMIC DNA]</scope>
</reference>
<gene>
    <name evidence="1" type="ORF">CDAR_320911</name>
</gene>
<dbReference type="AlphaFoldDB" id="A0AAV4WYU4"/>